<dbReference type="AlphaFoldDB" id="A0A6G1H3T4"/>
<dbReference type="Proteomes" id="UP000800041">
    <property type="component" value="Unassembled WGS sequence"/>
</dbReference>
<evidence type="ECO:0000256" key="2">
    <source>
        <dbReference type="SAM" id="Phobius"/>
    </source>
</evidence>
<dbReference type="OrthoDB" id="3825042at2759"/>
<evidence type="ECO:0000313" key="3">
    <source>
        <dbReference type="EMBL" id="KAF1987717.1"/>
    </source>
</evidence>
<keyword evidence="2" id="KW-1133">Transmembrane helix</keyword>
<gene>
    <name evidence="3" type="ORF">K402DRAFT_420078</name>
</gene>
<evidence type="ECO:0000256" key="1">
    <source>
        <dbReference type="SAM" id="MobiDB-lite"/>
    </source>
</evidence>
<proteinExistence type="predicted"/>
<protein>
    <submittedName>
        <fullName evidence="3">Uncharacterized protein</fullName>
    </submittedName>
</protein>
<evidence type="ECO:0000313" key="4">
    <source>
        <dbReference type="Proteomes" id="UP000800041"/>
    </source>
</evidence>
<reference evidence="3" key="1">
    <citation type="journal article" date="2020" name="Stud. Mycol.">
        <title>101 Dothideomycetes genomes: a test case for predicting lifestyles and emergence of pathogens.</title>
        <authorList>
            <person name="Haridas S."/>
            <person name="Albert R."/>
            <person name="Binder M."/>
            <person name="Bloem J."/>
            <person name="Labutti K."/>
            <person name="Salamov A."/>
            <person name="Andreopoulos B."/>
            <person name="Baker S."/>
            <person name="Barry K."/>
            <person name="Bills G."/>
            <person name="Bluhm B."/>
            <person name="Cannon C."/>
            <person name="Castanera R."/>
            <person name="Culley D."/>
            <person name="Daum C."/>
            <person name="Ezra D."/>
            <person name="Gonzalez J."/>
            <person name="Henrissat B."/>
            <person name="Kuo A."/>
            <person name="Liang C."/>
            <person name="Lipzen A."/>
            <person name="Lutzoni F."/>
            <person name="Magnuson J."/>
            <person name="Mondo S."/>
            <person name="Nolan M."/>
            <person name="Ohm R."/>
            <person name="Pangilinan J."/>
            <person name="Park H.-J."/>
            <person name="Ramirez L."/>
            <person name="Alfaro M."/>
            <person name="Sun H."/>
            <person name="Tritt A."/>
            <person name="Yoshinaga Y."/>
            <person name="Zwiers L.-H."/>
            <person name="Turgeon B."/>
            <person name="Goodwin S."/>
            <person name="Spatafora J."/>
            <person name="Crous P."/>
            <person name="Grigoriev I."/>
        </authorList>
    </citation>
    <scope>NUCLEOTIDE SEQUENCE</scope>
    <source>
        <strain evidence="3">CBS 113979</strain>
    </source>
</reference>
<dbReference type="EMBL" id="ML977151">
    <property type="protein sequence ID" value="KAF1987717.1"/>
    <property type="molecule type" value="Genomic_DNA"/>
</dbReference>
<keyword evidence="2" id="KW-0472">Membrane</keyword>
<accession>A0A6G1H3T4</accession>
<organism evidence="3 4">
    <name type="scientific">Aulographum hederae CBS 113979</name>
    <dbReference type="NCBI Taxonomy" id="1176131"/>
    <lineage>
        <taxon>Eukaryota</taxon>
        <taxon>Fungi</taxon>
        <taxon>Dikarya</taxon>
        <taxon>Ascomycota</taxon>
        <taxon>Pezizomycotina</taxon>
        <taxon>Dothideomycetes</taxon>
        <taxon>Pleosporomycetidae</taxon>
        <taxon>Aulographales</taxon>
        <taxon>Aulographaceae</taxon>
    </lineage>
</organism>
<feature type="region of interest" description="Disordered" evidence="1">
    <location>
        <begin position="36"/>
        <end position="76"/>
    </location>
</feature>
<sequence length="125" mass="13560">MSAPLPLLLVSKASLCSSRVTASSSPIRLQLTQYSTSSIRRQQQQQQGPSQQQTQNKIASLNRAPTPRPRSPNSSPLKVWPFILIFVTGTGLFYGIIKQREGVATVPKNAPTQLSGFSPPSGRVD</sequence>
<keyword evidence="4" id="KW-1185">Reference proteome</keyword>
<feature type="compositionally biased region" description="Low complexity" evidence="1">
    <location>
        <begin position="36"/>
        <end position="55"/>
    </location>
</feature>
<keyword evidence="2" id="KW-0812">Transmembrane</keyword>
<feature type="region of interest" description="Disordered" evidence="1">
    <location>
        <begin position="105"/>
        <end position="125"/>
    </location>
</feature>
<name>A0A6G1H3T4_9PEZI</name>
<feature type="transmembrane region" description="Helical" evidence="2">
    <location>
        <begin position="79"/>
        <end position="97"/>
    </location>
</feature>